<keyword evidence="2" id="KW-0472">Membrane</keyword>
<dbReference type="InParanoid" id="A0A165C1W6"/>
<protein>
    <submittedName>
        <fullName evidence="3">Uncharacterized protein</fullName>
    </submittedName>
</protein>
<feature type="compositionally biased region" description="Polar residues" evidence="1">
    <location>
        <begin position="359"/>
        <end position="392"/>
    </location>
</feature>
<name>A0A165C1W6_9APHY</name>
<dbReference type="RefSeq" id="XP_040759792.1">
    <property type="nucleotide sequence ID" value="XM_040907299.1"/>
</dbReference>
<dbReference type="EMBL" id="KV427656">
    <property type="protein sequence ID" value="KZT02052.1"/>
    <property type="molecule type" value="Genomic_DNA"/>
</dbReference>
<keyword evidence="2" id="KW-0812">Transmembrane</keyword>
<dbReference type="GeneID" id="63824328"/>
<evidence type="ECO:0000256" key="2">
    <source>
        <dbReference type="SAM" id="Phobius"/>
    </source>
</evidence>
<gene>
    <name evidence="3" type="ORF">LAESUDRAFT_717095</name>
</gene>
<feature type="transmembrane region" description="Helical" evidence="2">
    <location>
        <begin position="178"/>
        <end position="200"/>
    </location>
</feature>
<reference evidence="3 4" key="1">
    <citation type="journal article" date="2016" name="Mol. Biol. Evol.">
        <title>Comparative Genomics of Early-Diverging Mushroom-Forming Fungi Provides Insights into the Origins of Lignocellulose Decay Capabilities.</title>
        <authorList>
            <person name="Nagy L.G."/>
            <person name="Riley R."/>
            <person name="Tritt A."/>
            <person name="Adam C."/>
            <person name="Daum C."/>
            <person name="Floudas D."/>
            <person name="Sun H."/>
            <person name="Yadav J.S."/>
            <person name="Pangilinan J."/>
            <person name="Larsson K.H."/>
            <person name="Matsuura K."/>
            <person name="Barry K."/>
            <person name="Labutti K."/>
            <person name="Kuo R."/>
            <person name="Ohm R.A."/>
            <person name="Bhattacharya S.S."/>
            <person name="Shirouzu T."/>
            <person name="Yoshinaga Y."/>
            <person name="Martin F.M."/>
            <person name="Grigoriev I.V."/>
            <person name="Hibbett D.S."/>
        </authorList>
    </citation>
    <scope>NUCLEOTIDE SEQUENCE [LARGE SCALE GENOMIC DNA]</scope>
    <source>
        <strain evidence="3 4">93-53</strain>
    </source>
</reference>
<keyword evidence="4" id="KW-1185">Reference proteome</keyword>
<sequence length="462" mass="49566">MKCKMGHSTVAFHSRTEPVLHSTTVIQVLPPQHASRIQHGSTAAPSISITAKSNGGIGVGISDGDQRTALAALRVSLASETETARSVITHTHTSTAPAPTVPPNSQIQINAAALALHLRSQAPFVFRAISCRQSTINRDSGTTSSFVSAISSSQVTRFLQLSIAYQSTLRGRDSIARITPLSAAVTCGTLYLLMVSLVALASPSNRLMVHITAHHAAPKWTLKLTAITAILFSTSCYACRATIVRRRKWHANGAREFSDNEEWTSCTRHMTNIQRKHDSIAVETRIQLQLAGMGAAVCNGTLLRSILMYMIRIDRGNIARRDEALTESSIANEETASGTDEATSDQSAERIHALFSSCQASQPTDYQSQPATAQHTGSHGVQGPSEVTSSRTAARFPSLDVNPRQHGVQKQHIEGGKHAGAPRQMTGANVGIARCIPQSARERVGRVVKLGRERKVGKGLGV</sequence>
<organism evidence="3 4">
    <name type="scientific">Laetiporus sulphureus 93-53</name>
    <dbReference type="NCBI Taxonomy" id="1314785"/>
    <lineage>
        <taxon>Eukaryota</taxon>
        <taxon>Fungi</taxon>
        <taxon>Dikarya</taxon>
        <taxon>Basidiomycota</taxon>
        <taxon>Agaricomycotina</taxon>
        <taxon>Agaricomycetes</taxon>
        <taxon>Polyporales</taxon>
        <taxon>Laetiporus</taxon>
    </lineage>
</organism>
<dbReference type="AlphaFoldDB" id="A0A165C1W6"/>
<dbReference type="Proteomes" id="UP000076871">
    <property type="component" value="Unassembled WGS sequence"/>
</dbReference>
<accession>A0A165C1W6</accession>
<feature type="region of interest" description="Disordered" evidence="1">
    <location>
        <begin position="359"/>
        <end position="406"/>
    </location>
</feature>
<proteinExistence type="predicted"/>
<evidence type="ECO:0000256" key="1">
    <source>
        <dbReference type="SAM" id="MobiDB-lite"/>
    </source>
</evidence>
<feature type="transmembrane region" description="Helical" evidence="2">
    <location>
        <begin position="220"/>
        <end position="239"/>
    </location>
</feature>
<evidence type="ECO:0000313" key="4">
    <source>
        <dbReference type="Proteomes" id="UP000076871"/>
    </source>
</evidence>
<keyword evidence="2" id="KW-1133">Transmembrane helix</keyword>
<evidence type="ECO:0000313" key="3">
    <source>
        <dbReference type="EMBL" id="KZT02052.1"/>
    </source>
</evidence>